<protein>
    <submittedName>
        <fullName evidence="1">Uncharacterized protein</fullName>
    </submittedName>
</protein>
<sequence>MSNYTFKIYKKMFPGNNYVLPSIDELDIDGDTISYEYEDILSAFVSEYSLDVDEIEINEFLKLFKKNYYTQANGFISDAIDFYFSHPQVISVLQQGRVTLFPNYRALPEIDYDLLIPVMELYSGDE</sequence>
<comment type="caution">
    <text evidence="1">The sequence shown here is derived from an EMBL/GenBank/DDBJ whole genome shotgun (WGS) entry which is preliminary data.</text>
</comment>
<dbReference type="RefSeq" id="WP_380695299.1">
    <property type="nucleotide sequence ID" value="NZ_JBHRYR010000003.1"/>
</dbReference>
<organism evidence="1 2">
    <name type="scientific">Saccharospirillum mangrovi</name>
    <dbReference type="NCBI Taxonomy" id="2161747"/>
    <lineage>
        <taxon>Bacteria</taxon>
        <taxon>Pseudomonadati</taxon>
        <taxon>Pseudomonadota</taxon>
        <taxon>Gammaproteobacteria</taxon>
        <taxon>Oceanospirillales</taxon>
        <taxon>Saccharospirillaceae</taxon>
        <taxon>Saccharospirillum</taxon>
    </lineage>
</organism>
<dbReference type="Proteomes" id="UP001595617">
    <property type="component" value="Unassembled WGS sequence"/>
</dbReference>
<name>A0ABV7ZX29_9GAMM</name>
<proteinExistence type="predicted"/>
<accession>A0ABV7ZX29</accession>
<gene>
    <name evidence="1" type="ORF">ACFOOG_08010</name>
</gene>
<keyword evidence="2" id="KW-1185">Reference proteome</keyword>
<dbReference type="EMBL" id="JBHRYR010000003">
    <property type="protein sequence ID" value="MFC3852774.1"/>
    <property type="molecule type" value="Genomic_DNA"/>
</dbReference>
<reference evidence="2" key="1">
    <citation type="journal article" date="2019" name="Int. J. Syst. Evol. Microbiol.">
        <title>The Global Catalogue of Microorganisms (GCM) 10K type strain sequencing project: providing services to taxonomists for standard genome sequencing and annotation.</title>
        <authorList>
            <consortium name="The Broad Institute Genomics Platform"/>
            <consortium name="The Broad Institute Genome Sequencing Center for Infectious Disease"/>
            <person name="Wu L."/>
            <person name="Ma J."/>
        </authorList>
    </citation>
    <scope>NUCLEOTIDE SEQUENCE [LARGE SCALE GENOMIC DNA]</scope>
    <source>
        <strain evidence="2">IBRC 10765</strain>
    </source>
</reference>
<evidence type="ECO:0000313" key="2">
    <source>
        <dbReference type="Proteomes" id="UP001595617"/>
    </source>
</evidence>
<evidence type="ECO:0000313" key="1">
    <source>
        <dbReference type="EMBL" id="MFC3852774.1"/>
    </source>
</evidence>